<reference evidence="7 8" key="1">
    <citation type="submission" date="2018-08" db="EMBL/GenBank/DDBJ databases">
        <title>A genome reference for cultivated species of the human gut microbiota.</title>
        <authorList>
            <person name="Zou Y."/>
            <person name="Xue W."/>
            <person name="Luo G."/>
        </authorList>
    </citation>
    <scope>NUCLEOTIDE SEQUENCE [LARGE SCALE GENOMIC DNA]</scope>
    <source>
        <strain evidence="6 10">AF31-28B-AC</strain>
        <strain evidence="5 9">AM23-23</strain>
        <strain evidence="4 7">OM08-14</strain>
        <strain evidence="3 8">TF10-3AC</strain>
    </source>
</reference>
<evidence type="ECO:0000313" key="7">
    <source>
        <dbReference type="Proteomes" id="UP000260780"/>
    </source>
</evidence>
<gene>
    <name evidence="5" type="ORF">DW653_03025</name>
    <name evidence="6" type="ORF">DWZ34_14740</name>
    <name evidence="4" type="ORF">DXC17_13730</name>
    <name evidence="3" type="ORF">DXD04_14465</name>
</gene>
<feature type="domain" description="DUF418" evidence="2">
    <location>
        <begin position="225"/>
        <end position="388"/>
    </location>
</feature>
<evidence type="ECO:0000313" key="10">
    <source>
        <dbReference type="Proteomes" id="UP000285109"/>
    </source>
</evidence>
<accession>A0A3E4MQB6</accession>
<keyword evidence="1" id="KW-0812">Transmembrane</keyword>
<name>A0A3E4MQB6_9BACT</name>
<dbReference type="InterPro" id="IPR052529">
    <property type="entry name" value="Bact_Transport_Assoc"/>
</dbReference>
<dbReference type="Proteomes" id="UP000283485">
    <property type="component" value="Unassembled WGS sequence"/>
</dbReference>
<evidence type="ECO:0000313" key="3">
    <source>
        <dbReference type="EMBL" id="RGK51953.1"/>
    </source>
</evidence>
<feature type="transmembrane region" description="Helical" evidence="1">
    <location>
        <begin position="346"/>
        <end position="370"/>
    </location>
</feature>
<dbReference type="Proteomes" id="UP000285109">
    <property type="component" value="Unassembled WGS sequence"/>
</dbReference>
<dbReference type="EMBL" id="QSTF01000046">
    <property type="protein sequence ID" value="RGM36145.1"/>
    <property type="molecule type" value="Genomic_DNA"/>
</dbReference>
<feature type="transmembrane region" description="Helical" evidence="1">
    <location>
        <begin position="212"/>
        <end position="232"/>
    </location>
</feature>
<dbReference type="Proteomes" id="UP000260780">
    <property type="component" value="Unassembled WGS sequence"/>
</dbReference>
<evidence type="ECO:0000313" key="4">
    <source>
        <dbReference type="EMBL" id="RGM36145.1"/>
    </source>
</evidence>
<feature type="transmembrane region" description="Helical" evidence="1">
    <location>
        <begin position="117"/>
        <end position="133"/>
    </location>
</feature>
<keyword evidence="8" id="KW-1185">Reference proteome</keyword>
<dbReference type="EMBL" id="QRHQ01000003">
    <property type="protein sequence ID" value="RHF92737.1"/>
    <property type="molecule type" value="Genomic_DNA"/>
</dbReference>
<dbReference type="AlphaFoldDB" id="A0A3E4MQB6"/>
<evidence type="ECO:0000313" key="9">
    <source>
        <dbReference type="Proteomes" id="UP000283485"/>
    </source>
</evidence>
<evidence type="ECO:0000313" key="6">
    <source>
        <dbReference type="EMBL" id="RHM93207.1"/>
    </source>
</evidence>
<evidence type="ECO:0000259" key="2">
    <source>
        <dbReference type="Pfam" id="PF04235"/>
    </source>
</evidence>
<dbReference type="EMBL" id="QRQK01000035">
    <property type="protein sequence ID" value="RHM93207.1"/>
    <property type="molecule type" value="Genomic_DNA"/>
</dbReference>
<dbReference type="Pfam" id="PF04235">
    <property type="entry name" value="DUF418"/>
    <property type="match status" value="1"/>
</dbReference>
<organism evidence="3 8">
    <name type="scientific">Phocaeicola plebeius</name>
    <dbReference type="NCBI Taxonomy" id="310297"/>
    <lineage>
        <taxon>Bacteria</taxon>
        <taxon>Pseudomonadati</taxon>
        <taxon>Bacteroidota</taxon>
        <taxon>Bacteroidia</taxon>
        <taxon>Bacteroidales</taxon>
        <taxon>Bacteroidaceae</taxon>
        <taxon>Phocaeicola</taxon>
    </lineage>
</organism>
<keyword evidence="1" id="KW-1133">Transmembrane helix</keyword>
<feature type="transmembrane region" description="Helical" evidence="1">
    <location>
        <begin position="278"/>
        <end position="301"/>
    </location>
</feature>
<dbReference type="Proteomes" id="UP000260862">
    <property type="component" value="Unassembled WGS sequence"/>
</dbReference>
<evidence type="ECO:0000313" key="8">
    <source>
        <dbReference type="Proteomes" id="UP000260862"/>
    </source>
</evidence>
<feature type="transmembrane region" description="Helical" evidence="1">
    <location>
        <begin position="57"/>
        <end position="78"/>
    </location>
</feature>
<keyword evidence="1" id="KW-0472">Membrane</keyword>
<evidence type="ECO:0000313" key="5">
    <source>
        <dbReference type="EMBL" id="RHF92737.1"/>
    </source>
</evidence>
<sequence>MPPKTADRIEVVDALRGIALFAIVIVHCLEHYNLYYIPDDYPQWLTSLDKGIWNTTWFIMAGKAFSTFSLLFGFSFYIQFSNAQKRGIPFKGRFVWRMFLLLMFSQLHSLFYNGDILLLYAVMGLFLVSVSHLSTRKILIIASLMIIQPIEWIRVICCLYDVPFLEYGEHWMKYGALAKPVMQSGSFFEVVQSNITYGQLYGNLWQIENGRIFQIGGLFLFGMIAGRLSLFKNIPQSISLWKKITLWSALLFIPLNVARMVYPDIAQGNKALLMPLDIAIPSICNFLFMGLLVGCFILLWYDKGNGYKFQRLFIPFGKMSLTNYITQSIIGITLFYGFGFNLYKSTGATACLFIAIIIFVVLLAASNLWLKKHRQGPLEWIWKKLTWIDFKNNKI</sequence>
<protein>
    <submittedName>
        <fullName evidence="3">DUF418 domain-containing protein</fullName>
    </submittedName>
</protein>
<dbReference type="RefSeq" id="WP_117673921.1">
    <property type="nucleotide sequence ID" value="NZ_CABOGR010000036.1"/>
</dbReference>
<dbReference type="EMBL" id="QSQT01000036">
    <property type="protein sequence ID" value="RGK51953.1"/>
    <property type="molecule type" value="Genomic_DNA"/>
</dbReference>
<dbReference type="PANTHER" id="PTHR30590">
    <property type="entry name" value="INNER MEMBRANE PROTEIN"/>
    <property type="match status" value="1"/>
</dbReference>
<feature type="transmembrane region" description="Helical" evidence="1">
    <location>
        <begin position="321"/>
        <end position="340"/>
    </location>
</feature>
<proteinExistence type="predicted"/>
<evidence type="ECO:0000256" key="1">
    <source>
        <dbReference type="SAM" id="Phobius"/>
    </source>
</evidence>
<feature type="transmembrane region" description="Helical" evidence="1">
    <location>
        <begin position="18"/>
        <end position="37"/>
    </location>
</feature>
<comment type="caution">
    <text evidence="3">The sequence shown here is derived from an EMBL/GenBank/DDBJ whole genome shotgun (WGS) entry which is preliminary data.</text>
</comment>
<feature type="transmembrane region" description="Helical" evidence="1">
    <location>
        <begin position="94"/>
        <end position="111"/>
    </location>
</feature>
<dbReference type="InterPro" id="IPR007349">
    <property type="entry name" value="DUF418"/>
</dbReference>
<dbReference type="PANTHER" id="PTHR30590:SF2">
    <property type="entry name" value="INNER MEMBRANE PROTEIN"/>
    <property type="match status" value="1"/>
</dbReference>
<feature type="transmembrane region" description="Helical" evidence="1">
    <location>
        <begin position="244"/>
        <end position="262"/>
    </location>
</feature>